<gene>
    <name evidence="1" type="ORF">CYMTET_21350</name>
</gene>
<proteinExistence type="predicted"/>
<dbReference type="Proteomes" id="UP001190700">
    <property type="component" value="Unassembled WGS sequence"/>
</dbReference>
<keyword evidence="2" id="KW-1185">Reference proteome</keyword>
<dbReference type="EMBL" id="LGRX02010505">
    <property type="protein sequence ID" value="KAK3270245.1"/>
    <property type="molecule type" value="Genomic_DNA"/>
</dbReference>
<name>A0AAE0L3D1_9CHLO</name>
<protein>
    <submittedName>
        <fullName evidence="1">Uncharacterized protein</fullName>
    </submittedName>
</protein>
<organism evidence="1 2">
    <name type="scientific">Cymbomonas tetramitiformis</name>
    <dbReference type="NCBI Taxonomy" id="36881"/>
    <lineage>
        <taxon>Eukaryota</taxon>
        <taxon>Viridiplantae</taxon>
        <taxon>Chlorophyta</taxon>
        <taxon>Pyramimonadophyceae</taxon>
        <taxon>Pyramimonadales</taxon>
        <taxon>Pyramimonadaceae</taxon>
        <taxon>Cymbomonas</taxon>
    </lineage>
</organism>
<sequence>MVALAIDQGLRKPPTSGCAWHGPMAALAADQWLRMPPTNGCARPMAALAVDQGLRMPLTNGCACRRPMAVLAVQQWLRLGPLPSSGFCIDLQFPLMDSKVEKVYLLTFDESANTHDHRELSLAAVINSGFATCAHTCSELCTLQPSLCAVSSAND</sequence>
<dbReference type="AlphaFoldDB" id="A0AAE0L3D1"/>
<evidence type="ECO:0000313" key="1">
    <source>
        <dbReference type="EMBL" id="KAK3270245.1"/>
    </source>
</evidence>
<accession>A0AAE0L3D1</accession>
<evidence type="ECO:0000313" key="2">
    <source>
        <dbReference type="Proteomes" id="UP001190700"/>
    </source>
</evidence>
<comment type="caution">
    <text evidence="1">The sequence shown here is derived from an EMBL/GenBank/DDBJ whole genome shotgun (WGS) entry which is preliminary data.</text>
</comment>
<reference evidence="1 2" key="1">
    <citation type="journal article" date="2015" name="Genome Biol. Evol.">
        <title>Comparative Genomics of a Bacterivorous Green Alga Reveals Evolutionary Causalities and Consequences of Phago-Mixotrophic Mode of Nutrition.</title>
        <authorList>
            <person name="Burns J.A."/>
            <person name="Paasch A."/>
            <person name="Narechania A."/>
            <person name="Kim E."/>
        </authorList>
    </citation>
    <scope>NUCLEOTIDE SEQUENCE [LARGE SCALE GENOMIC DNA]</scope>
    <source>
        <strain evidence="1 2">PLY_AMNH</strain>
    </source>
</reference>